<evidence type="ECO:0000313" key="3">
    <source>
        <dbReference type="Proteomes" id="UP000053259"/>
    </source>
</evidence>
<feature type="transmembrane region" description="Helical" evidence="1">
    <location>
        <begin position="71"/>
        <end position="92"/>
    </location>
</feature>
<sequence length="190" mass="22037">MRHEDEAFMRRLSLGLTTFALVLSLLTTYILQYMPNDPLHLRRNFTIYSVFVLFVSAAGFVGAWTRNPTLLSLFASHLLLDSILYLIPRVILLNFSISLPTLLCSPSYPSTRNDEVYRVHQTQRVAQRFLSSRRCRSVSWAVECCVVSGALLAMILQFWLGLKLRRYAQYLDRRALQAKMDREAREKAMR</sequence>
<dbReference type="OrthoDB" id="5392605at2759"/>
<feature type="transmembrane region" description="Helical" evidence="1">
    <location>
        <begin position="12"/>
        <end position="33"/>
    </location>
</feature>
<protein>
    <submittedName>
        <fullName evidence="2">Uncharacterized protein</fullName>
    </submittedName>
</protein>
<dbReference type="Proteomes" id="UP000053259">
    <property type="component" value="Unassembled WGS sequence"/>
</dbReference>
<gene>
    <name evidence="2" type="ORF">PV09_07828</name>
</gene>
<dbReference type="RefSeq" id="XP_016210503.1">
    <property type="nucleotide sequence ID" value="XM_016361643.1"/>
</dbReference>
<dbReference type="HOGENOM" id="CLU_113365_0_0_1"/>
<keyword evidence="1" id="KW-0472">Membrane</keyword>
<dbReference type="STRING" id="253628.A0A0D2AND4"/>
<name>A0A0D2AND4_9PEZI</name>
<reference evidence="2 3" key="1">
    <citation type="submission" date="2015-01" db="EMBL/GenBank/DDBJ databases">
        <title>The Genome Sequence of Ochroconis gallopava CBS43764.</title>
        <authorList>
            <consortium name="The Broad Institute Genomics Platform"/>
            <person name="Cuomo C."/>
            <person name="de Hoog S."/>
            <person name="Gorbushina A."/>
            <person name="Stielow B."/>
            <person name="Teixiera M."/>
            <person name="Abouelleil A."/>
            <person name="Chapman S.B."/>
            <person name="Priest M."/>
            <person name="Young S.K."/>
            <person name="Wortman J."/>
            <person name="Nusbaum C."/>
            <person name="Birren B."/>
        </authorList>
    </citation>
    <scope>NUCLEOTIDE SEQUENCE [LARGE SCALE GENOMIC DNA]</scope>
    <source>
        <strain evidence="2 3">CBS 43764</strain>
    </source>
</reference>
<feature type="transmembrane region" description="Helical" evidence="1">
    <location>
        <begin position="45"/>
        <end position="64"/>
    </location>
</feature>
<dbReference type="InParanoid" id="A0A0D2AND4"/>
<proteinExistence type="predicted"/>
<evidence type="ECO:0000256" key="1">
    <source>
        <dbReference type="SAM" id="Phobius"/>
    </source>
</evidence>
<dbReference type="GeneID" id="27315801"/>
<dbReference type="AlphaFoldDB" id="A0A0D2AND4"/>
<feature type="transmembrane region" description="Helical" evidence="1">
    <location>
        <begin position="138"/>
        <end position="160"/>
    </location>
</feature>
<evidence type="ECO:0000313" key="2">
    <source>
        <dbReference type="EMBL" id="KIW00634.1"/>
    </source>
</evidence>
<keyword evidence="3" id="KW-1185">Reference proteome</keyword>
<accession>A0A0D2AND4</accession>
<dbReference type="EMBL" id="KN847561">
    <property type="protein sequence ID" value="KIW00634.1"/>
    <property type="molecule type" value="Genomic_DNA"/>
</dbReference>
<dbReference type="VEuPathDB" id="FungiDB:PV09_07828"/>
<keyword evidence="1" id="KW-0812">Transmembrane</keyword>
<keyword evidence="1" id="KW-1133">Transmembrane helix</keyword>
<organism evidence="2 3">
    <name type="scientific">Verruconis gallopava</name>
    <dbReference type="NCBI Taxonomy" id="253628"/>
    <lineage>
        <taxon>Eukaryota</taxon>
        <taxon>Fungi</taxon>
        <taxon>Dikarya</taxon>
        <taxon>Ascomycota</taxon>
        <taxon>Pezizomycotina</taxon>
        <taxon>Dothideomycetes</taxon>
        <taxon>Pleosporomycetidae</taxon>
        <taxon>Venturiales</taxon>
        <taxon>Sympoventuriaceae</taxon>
        <taxon>Verruconis</taxon>
    </lineage>
</organism>